<dbReference type="KEGG" id="pex:IZT61_06620"/>
<dbReference type="GO" id="GO:0016209">
    <property type="term" value="F:antioxidant activity"/>
    <property type="evidence" value="ECO:0007669"/>
    <property type="project" value="InterPro"/>
</dbReference>
<dbReference type="AlphaFoldDB" id="A0A7S9L1V3"/>
<sequence length="371" mass="41100">MKKLMLAVLTLLAVGSKAQDKFTITGTLPNAGTDKKLILSYINQEGKNSKDSTLLQDGKFTFNGLTAFGNRAYLELKPAQSEAGKKSRTDFKEFYLEKGNTTVTGKDSIANSSITGTKLQSENLAYHEKMDPIQAEYQKIVARYFKAKAAKDSVELKQISVDAKPVMANMEATLDHFISNNPDSYLTADLVLGNKMAVIDVVKFEPIYSKLSKRVLASFTGKKITDKYEKAKQFAIGKSIDFTLPDKDGNEFKLSSLKGKYVLVDFWASWCVPCRAENPFLLKAYGELKDKNFEIVGVSLDDKRANWLSAVKADNLPWKQVSDVKGFKTEVAVRFGITAIPQNVLIDPSGKVIAKDLRGENVNKLIAAHIK</sequence>
<dbReference type="GO" id="GO:0017004">
    <property type="term" value="P:cytochrome complex assembly"/>
    <property type="evidence" value="ECO:0007669"/>
    <property type="project" value="UniProtKB-KW"/>
</dbReference>
<protein>
    <submittedName>
        <fullName evidence="7">AhpC/TSA family protein</fullName>
    </submittedName>
</protein>
<dbReference type="Gene3D" id="3.40.30.10">
    <property type="entry name" value="Glutaredoxin"/>
    <property type="match status" value="1"/>
</dbReference>
<evidence type="ECO:0000256" key="4">
    <source>
        <dbReference type="ARBA" id="ARBA00023284"/>
    </source>
</evidence>
<evidence type="ECO:0000259" key="6">
    <source>
        <dbReference type="PROSITE" id="PS51352"/>
    </source>
</evidence>
<evidence type="ECO:0000256" key="2">
    <source>
        <dbReference type="ARBA" id="ARBA00022748"/>
    </source>
</evidence>
<dbReference type="InterPro" id="IPR013766">
    <property type="entry name" value="Thioredoxin_domain"/>
</dbReference>
<reference evidence="7 8" key="1">
    <citation type="submission" date="2020-11" db="EMBL/GenBank/DDBJ databases">
        <title>Pedobacter endophytica, an endophytic bacteria isolated form Carex pumila.</title>
        <authorList>
            <person name="Peng Y."/>
            <person name="Jiang L."/>
            <person name="Lee J."/>
        </authorList>
    </citation>
    <scope>NUCLEOTIDE SEQUENCE [LARGE SCALE GENOMIC DNA]</scope>
    <source>
        <strain evidence="7 8">JBR3-12</strain>
    </source>
</reference>
<evidence type="ECO:0000313" key="7">
    <source>
        <dbReference type="EMBL" id="QPH40932.1"/>
    </source>
</evidence>
<dbReference type="EMBL" id="CP064939">
    <property type="protein sequence ID" value="QPH40932.1"/>
    <property type="molecule type" value="Genomic_DNA"/>
</dbReference>
<dbReference type="PANTHER" id="PTHR42852:SF6">
    <property type="entry name" value="THIOL:DISULFIDE INTERCHANGE PROTEIN DSBE"/>
    <property type="match status" value="1"/>
</dbReference>
<dbReference type="GO" id="GO:0016491">
    <property type="term" value="F:oxidoreductase activity"/>
    <property type="evidence" value="ECO:0007669"/>
    <property type="project" value="InterPro"/>
</dbReference>
<keyword evidence="8" id="KW-1185">Reference proteome</keyword>
<keyword evidence="5" id="KW-0732">Signal</keyword>
<dbReference type="Pfam" id="PF00578">
    <property type="entry name" value="AhpC-TSA"/>
    <property type="match status" value="1"/>
</dbReference>
<proteinExistence type="predicted"/>
<dbReference type="InterPro" id="IPR050553">
    <property type="entry name" value="Thioredoxin_ResA/DsbE_sf"/>
</dbReference>
<organism evidence="7 8">
    <name type="scientific">Pedobacter endophyticus</name>
    <dbReference type="NCBI Taxonomy" id="2789740"/>
    <lineage>
        <taxon>Bacteria</taxon>
        <taxon>Pseudomonadati</taxon>
        <taxon>Bacteroidota</taxon>
        <taxon>Sphingobacteriia</taxon>
        <taxon>Sphingobacteriales</taxon>
        <taxon>Sphingobacteriaceae</taxon>
        <taxon>Pedobacter</taxon>
    </lineage>
</organism>
<accession>A0A7S9L1V3</accession>
<evidence type="ECO:0000256" key="1">
    <source>
        <dbReference type="ARBA" id="ARBA00004196"/>
    </source>
</evidence>
<feature type="chain" id="PRO_5032696356" evidence="5">
    <location>
        <begin position="19"/>
        <end position="371"/>
    </location>
</feature>
<dbReference type="SUPFAM" id="SSF52833">
    <property type="entry name" value="Thioredoxin-like"/>
    <property type="match status" value="1"/>
</dbReference>
<feature type="signal peptide" evidence="5">
    <location>
        <begin position="1"/>
        <end position="18"/>
    </location>
</feature>
<dbReference type="CDD" id="cd02966">
    <property type="entry name" value="TlpA_like_family"/>
    <property type="match status" value="1"/>
</dbReference>
<dbReference type="PANTHER" id="PTHR42852">
    <property type="entry name" value="THIOL:DISULFIDE INTERCHANGE PROTEIN DSBE"/>
    <property type="match status" value="1"/>
</dbReference>
<dbReference type="InterPro" id="IPR017937">
    <property type="entry name" value="Thioredoxin_CS"/>
</dbReference>
<gene>
    <name evidence="7" type="ORF">IZT61_06620</name>
</gene>
<dbReference type="InterPro" id="IPR025380">
    <property type="entry name" value="DUF4369"/>
</dbReference>
<dbReference type="RefSeq" id="WP_196100384.1">
    <property type="nucleotide sequence ID" value="NZ_CP064939.1"/>
</dbReference>
<keyword evidence="4" id="KW-0676">Redox-active center</keyword>
<feature type="domain" description="Thioredoxin" evidence="6">
    <location>
        <begin position="233"/>
        <end position="371"/>
    </location>
</feature>
<dbReference type="GO" id="GO:0030313">
    <property type="term" value="C:cell envelope"/>
    <property type="evidence" value="ECO:0007669"/>
    <property type="project" value="UniProtKB-SubCell"/>
</dbReference>
<evidence type="ECO:0000313" key="8">
    <source>
        <dbReference type="Proteomes" id="UP000594759"/>
    </source>
</evidence>
<dbReference type="Proteomes" id="UP000594759">
    <property type="component" value="Chromosome"/>
</dbReference>
<evidence type="ECO:0000256" key="5">
    <source>
        <dbReference type="SAM" id="SignalP"/>
    </source>
</evidence>
<dbReference type="Pfam" id="PF14289">
    <property type="entry name" value="DUF4369"/>
    <property type="match status" value="1"/>
</dbReference>
<dbReference type="InterPro" id="IPR000866">
    <property type="entry name" value="AhpC/TSA"/>
</dbReference>
<dbReference type="PROSITE" id="PS51352">
    <property type="entry name" value="THIOREDOXIN_2"/>
    <property type="match status" value="1"/>
</dbReference>
<dbReference type="InterPro" id="IPR036249">
    <property type="entry name" value="Thioredoxin-like_sf"/>
</dbReference>
<evidence type="ECO:0000256" key="3">
    <source>
        <dbReference type="ARBA" id="ARBA00023157"/>
    </source>
</evidence>
<comment type="subcellular location">
    <subcellularLocation>
        <location evidence="1">Cell envelope</location>
    </subcellularLocation>
</comment>
<keyword evidence="3" id="KW-1015">Disulfide bond</keyword>
<dbReference type="PROSITE" id="PS00194">
    <property type="entry name" value="THIOREDOXIN_1"/>
    <property type="match status" value="1"/>
</dbReference>
<name>A0A7S9L1V3_9SPHI</name>
<keyword evidence="2" id="KW-0201">Cytochrome c-type biogenesis</keyword>